<keyword evidence="7 10" id="KW-0949">S-adenosyl-L-methionine</keyword>
<evidence type="ECO:0000256" key="10">
    <source>
        <dbReference type="PIRNR" id="PIRNR015601"/>
    </source>
</evidence>
<keyword evidence="6 10" id="KW-0808">Transferase</keyword>
<dbReference type="Pfam" id="PF04452">
    <property type="entry name" value="Methyltrans_RNA"/>
    <property type="match status" value="1"/>
</dbReference>
<dbReference type="Pfam" id="PF20260">
    <property type="entry name" value="PUA_4"/>
    <property type="match status" value="1"/>
</dbReference>
<evidence type="ECO:0000256" key="6">
    <source>
        <dbReference type="ARBA" id="ARBA00022679"/>
    </source>
</evidence>
<dbReference type="PANTHER" id="PTHR30027">
    <property type="entry name" value="RIBOSOMAL RNA SMALL SUBUNIT METHYLTRANSFERASE E"/>
    <property type="match status" value="1"/>
</dbReference>
<evidence type="ECO:0000256" key="7">
    <source>
        <dbReference type="ARBA" id="ARBA00022691"/>
    </source>
</evidence>
<protein>
    <recommendedName>
        <fullName evidence="10">Ribosomal RNA small subunit methyltransferase E</fullName>
        <ecNumber evidence="10">2.1.1.193</ecNumber>
    </recommendedName>
</protein>
<feature type="domain" description="Ribosomal RNA small subunit methyltransferase E PUA-like" evidence="12">
    <location>
        <begin position="19"/>
        <end position="62"/>
    </location>
</feature>
<keyword evidence="5 10" id="KW-0489">Methyltransferase</keyword>
<dbReference type="InterPro" id="IPR015947">
    <property type="entry name" value="PUA-like_sf"/>
</dbReference>
<dbReference type="PANTHER" id="PTHR30027:SF3">
    <property type="entry name" value="16S RRNA (URACIL(1498)-N(3))-METHYLTRANSFERASE"/>
    <property type="match status" value="1"/>
</dbReference>
<comment type="function">
    <text evidence="8 10">Specifically methylates the N3 position of the uracil ring of uridine 1498 (m3U1498) in 16S rRNA. Acts on the fully assembled 30S ribosomal subunit.</text>
</comment>
<dbReference type="SUPFAM" id="SSF88697">
    <property type="entry name" value="PUA domain-like"/>
    <property type="match status" value="1"/>
</dbReference>
<dbReference type="CDD" id="cd18084">
    <property type="entry name" value="RsmE-like"/>
    <property type="match status" value="1"/>
</dbReference>
<gene>
    <name evidence="13" type="ORF">ENS59_14210</name>
</gene>
<dbReference type="GO" id="GO:0070475">
    <property type="term" value="P:rRNA base methylation"/>
    <property type="evidence" value="ECO:0007669"/>
    <property type="project" value="TreeGrafter"/>
</dbReference>
<dbReference type="NCBIfam" id="TIGR00046">
    <property type="entry name" value="RsmE family RNA methyltransferase"/>
    <property type="match status" value="1"/>
</dbReference>
<dbReference type="InterPro" id="IPR029026">
    <property type="entry name" value="tRNA_m1G_MTases_N"/>
</dbReference>
<keyword evidence="4 10" id="KW-0698">rRNA processing</keyword>
<evidence type="ECO:0000256" key="3">
    <source>
        <dbReference type="ARBA" id="ARBA00022490"/>
    </source>
</evidence>
<dbReference type="InterPro" id="IPR029028">
    <property type="entry name" value="Alpha/beta_knot_MTases"/>
</dbReference>
<evidence type="ECO:0000259" key="12">
    <source>
        <dbReference type="Pfam" id="PF20260"/>
    </source>
</evidence>
<evidence type="ECO:0000259" key="11">
    <source>
        <dbReference type="Pfam" id="PF04452"/>
    </source>
</evidence>
<reference evidence="13" key="1">
    <citation type="journal article" date="2020" name="mSystems">
        <title>Genome- and Community-Level Interaction Insights into Carbon Utilization and Element Cycling Functions of Hydrothermarchaeota in Hydrothermal Sediment.</title>
        <authorList>
            <person name="Zhou Z."/>
            <person name="Liu Y."/>
            <person name="Xu W."/>
            <person name="Pan J."/>
            <person name="Luo Z.H."/>
            <person name="Li M."/>
        </authorList>
    </citation>
    <scope>NUCLEOTIDE SEQUENCE [LARGE SCALE GENOMIC DNA]</scope>
    <source>
        <strain evidence="13">SpSt-503</strain>
    </source>
</reference>
<evidence type="ECO:0000256" key="5">
    <source>
        <dbReference type="ARBA" id="ARBA00022603"/>
    </source>
</evidence>
<dbReference type="SUPFAM" id="SSF75217">
    <property type="entry name" value="alpha/beta knot"/>
    <property type="match status" value="1"/>
</dbReference>
<comment type="subcellular location">
    <subcellularLocation>
        <location evidence="1 10">Cytoplasm</location>
    </subcellularLocation>
</comment>
<dbReference type="EC" id="2.1.1.193" evidence="10"/>
<evidence type="ECO:0000256" key="9">
    <source>
        <dbReference type="ARBA" id="ARBA00047944"/>
    </source>
</evidence>
<proteinExistence type="inferred from homology"/>
<evidence type="ECO:0000256" key="8">
    <source>
        <dbReference type="ARBA" id="ARBA00025699"/>
    </source>
</evidence>
<dbReference type="EMBL" id="DSVL01000435">
    <property type="protein sequence ID" value="HFH30640.1"/>
    <property type="molecule type" value="Genomic_DNA"/>
</dbReference>
<name>A0A7C3I331_9SPIR</name>
<keyword evidence="3 10" id="KW-0963">Cytoplasm</keyword>
<evidence type="ECO:0000256" key="4">
    <source>
        <dbReference type="ARBA" id="ARBA00022552"/>
    </source>
</evidence>
<dbReference type="GO" id="GO:0070042">
    <property type="term" value="F:rRNA (uridine-N3-)-methyltransferase activity"/>
    <property type="evidence" value="ECO:0007669"/>
    <property type="project" value="TreeGrafter"/>
</dbReference>
<dbReference type="InterPro" id="IPR006700">
    <property type="entry name" value="RsmE"/>
</dbReference>
<feature type="domain" description="Ribosomal RNA small subunit methyltransferase E methyltransferase" evidence="11">
    <location>
        <begin position="90"/>
        <end position="257"/>
    </location>
</feature>
<dbReference type="GO" id="GO:0005737">
    <property type="term" value="C:cytoplasm"/>
    <property type="evidence" value="ECO:0007669"/>
    <property type="project" value="UniProtKB-SubCell"/>
</dbReference>
<comment type="similarity">
    <text evidence="2 10">Belongs to the RNA methyltransferase RsmE family.</text>
</comment>
<accession>A0A7C3I331</accession>
<comment type="catalytic activity">
    <reaction evidence="9 10">
        <text>uridine(1498) in 16S rRNA + S-adenosyl-L-methionine = N(3)-methyluridine(1498) in 16S rRNA + S-adenosyl-L-homocysteine + H(+)</text>
        <dbReference type="Rhea" id="RHEA:42920"/>
        <dbReference type="Rhea" id="RHEA-COMP:10283"/>
        <dbReference type="Rhea" id="RHEA-COMP:10284"/>
        <dbReference type="ChEBI" id="CHEBI:15378"/>
        <dbReference type="ChEBI" id="CHEBI:57856"/>
        <dbReference type="ChEBI" id="CHEBI:59789"/>
        <dbReference type="ChEBI" id="CHEBI:65315"/>
        <dbReference type="ChEBI" id="CHEBI:74502"/>
        <dbReference type="EC" id="2.1.1.193"/>
    </reaction>
</comment>
<evidence type="ECO:0000256" key="1">
    <source>
        <dbReference type="ARBA" id="ARBA00004496"/>
    </source>
</evidence>
<evidence type="ECO:0000256" key="2">
    <source>
        <dbReference type="ARBA" id="ARBA00005528"/>
    </source>
</evidence>
<dbReference type="InterPro" id="IPR046886">
    <property type="entry name" value="RsmE_MTase_dom"/>
</dbReference>
<dbReference type="PIRSF" id="PIRSF015601">
    <property type="entry name" value="MTase_slr0722"/>
    <property type="match status" value="1"/>
</dbReference>
<sequence length="271" mass="29650">MRRLILSEHPGTSGTVRLGNKDYRYLVRVLRLQEGDQFRALLPNGTEALFRITEIGTSSLAASVIDETVAVPDSAIADQERRATLPSVPPIILCQALPKGQKMDLIVRQATEAGVSLIIPFVSQHSVPRLDRTASQQKLERWNRIIKEAQQQSGSDVATHIEPITDIQGLLTFWEGHRQTRPQSRALLLHQDPLAKGTLHGYLEGNIESVLIAVGPEGGFSDKEAAQCIAQGFSPLLLGVNVLRTETAAIFATAAVQVLLLEKASWNLSNK</sequence>
<evidence type="ECO:0000313" key="13">
    <source>
        <dbReference type="EMBL" id="HFH30640.1"/>
    </source>
</evidence>
<dbReference type="Gene3D" id="3.40.1280.10">
    <property type="match status" value="1"/>
</dbReference>
<dbReference type="AlphaFoldDB" id="A0A7C3I331"/>
<organism evidence="13">
    <name type="scientific">Gracilinema caldarium</name>
    <dbReference type="NCBI Taxonomy" id="215591"/>
    <lineage>
        <taxon>Bacteria</taxon>
        <taxon>Pseudomonadati</taxon>
        <taxon>Spirochaetota</taxon>
        <taxon>Spirochaetia</taxon>
        <taxon>Spirochaetales</taxon>
        <taxon>Breznakiellaceae</taxon>
        <taxon>Gracilinema</taxon>
    </lineage>
</organism>
<comment type="caution">
    <text evidence="13">The sequence shown here is derived from an EMBL/GenBank/DDBJ whole genome shotgun (WGS) entry which is preliminary data.</text>
</comment>
<dbReference type="InterPro" id="IPR046887">
    <property type="entry name" value="RsmE_PUA-like"/>
</dbReference>